<evidence type="ECO:0000313" key="4">
    <source>
        <dbReference type="Proteomes" id="UP000195331"/>
    </source>
</evidence>
<organism evidence="3 4">
    <name type="scientific">Mycobacterium dioxanotrophicus</name>
    <dbReference type="NCBI Taxonomy" id="482462"/>
    <lineage>
        <taxon>Bacteria</taxon>
        <taxon>Bacillati</taxon>
        <taxon>Actinomycetota</taxon>
        <taxon>Actinomycetes</taxon>
        <taxon>Mycobacteriales</taxon>
        <taxon>Mycobacteriaceae</taxon>
        <taxon>Mycobacterium</taxon>
    </lineage>
</organism>
<dbReference type="KEGG" id="mdx:BTO20_33300"/>
<evidence type="ECO:0000313" key="3">
    <source>
        <dbReference type="EMBL" id="ART74068.1"/>
    </source>
</evidence>
<name>A0A1Y0CFK6_9MYCO</name>
<dbReference type="Proteomes" id="UP000195331">
    <property type="component" value="Chromosome"/>
</dbReference>
<dbReference type="AlphaFoldDB" id="A0A1Y0CFK6"/>
<feature type="domain" description="Acyl-CoA thioesterase-like C-terminal" evidence="2">
    <location>
        <begin position="111"/>
        <end position="241"/>
    </location>
</feature>
<gene>
    <name evidence="3" type="ORF">BTO20_33300</name>
</gene>
<evidence type="ECO:0000259" key="1">
    <source>
        <dbReference type="Pfam" id="PF13622"/>
    </source>
</evidence>
<sequence length="244" mass="27182">MPEWANMVGPFGGITAATLLRAIELQPDRHGRPIALTVNYLAPIVDGDFLISTRAIKTNRSNQHWILELSQDGDVKTSATAVFGLRRDTWSATEIVAPPAPRPEEITRSRPPFDLVWFDNYDMRFVDGAFPDPEEGGSEVSVTTLWVRDNPPRPMDFAALTALCDIFYPRVYLRLGRALPAGTVTMTIYFHADEHEITVQGDDFVLATARAHRFSGGYLDQTAQLWGRAGALLATTHQFVYFNG</sequence>
<protein>
    <submittedName>
        <fullName evidence="3">Acyl-CoA thioesterase</fullName>
    </submittedName>
</protein>
<dbReference type="Pfam" id="PF20789">
    <property type="entry name" value="4HBT_3C"/>
    <property type="match status" value="1"/>
</dbReference>
<reference evidence="3 4" key="1">
    <citation type="submission" date="2017-04" db="EMBL/GenBank/DDBJ databases">
        <title>Whole Genome Sequence of 1,4-Dioxane Degrading Bacterium Mycobacterium dioxanotrophicus PH-06.</title>
        <authorList>
            <person name="He Y."/>
        </authorList>
    </citation>
    <scope>NUCLEOTIDE SEQUENCE [LARGE SCALE GENOMIC DNA]</scope>
    <source>
        <strain evidence="3 4">PH-06</strain>
    </source>
</reference>
<dbReference type="InterPro" id="IPR042171">
    <property type="entry name" value="Acyl-CoA_hotdog"/>
</dbReference>
<dbReference type="InterPro" id="IPR049450">
    <property type="entry name" value="ACOT8-like_C"/>
</dbReference>
<proteinExistence type="predicted"/>
<dbReference type="InterPro" id="IPR049449">
    <property type="entry name" value="TesB_ACOT8-like_N"/>
</dbReference>
<dbReference type="Pfam" id="PF13622">
    <property type="entry name" value="4HBT_3"/>
    <property type="match status" value="1"/>
</dbReference>
<dbReference type="Gene3D" id="2.40.160.210">
    <property type="entry name" value="Acyl-CoA thioesterase, double hotdog domain"/>
    <property type="match status" value="1"/>
</dbReference>
<accession>A0A1Y0CFK6</accession>
<feature type="domain" description="Acyl-CoA thioesterase-like N-terminal HotDog" evidence="1">
    <location>
        <begin position="2"/>
        <end position="84"/>
    </location>
</feature>
<evidence type="ECO:0000259" key="2">
    <source>
        <dbReference type="Pfam" id="PF20789"/>
    </source>
</evidence>
<dbReference type="SUPFAM" id="SSF54637">
    <property type="entry name" value="Thioesterase/thiol ester dehydrase-isomerase"/>
    <property type="match status" value="2"/>
</dbReference>
<dbReference type="InterPro" id="IPR029069">
    <property type="entry name" value="HotDog_dom_sf"/>
</dbReference>
<keyword evidence="4" id="KW-1185">Reference proteome</keyword>
<dbReference type="EMBL" id="CP020809">
    <property type="protein sequence ID" value="ART74068.1"/>
    <property type="molecule type" value="Genomic_DNA"/>
</dbReference>